<keyword evidence="2" id="KW-1185">Reference proteome</keyword>
<protein>
    <submittedName>
        <fullName evidence="1">Uncharacterized protein</fullName>
    </submittedName>
</protein>
<comment type="caution">
    <text evidence="1">The sequence shown here is derived from an EMBL/GenBank/DDBJ whole genome shotgun (WGS) entry which is preliminary data.</text>
</comment>
<accession>A0AAD6XV20</accession>
<name>A0AAD6XV20_9AGAR</name>
<dbReference type="AlphaFoldDB" id="A0AAD6XV20"/>
<gene>
    <name evidence="1" type="ORF">B0H15DRAFT_942430</name>
</gene>
<sequence>MSQLERQPSVPGCAGRILTRAAVERLSRQSPLEIWQCADQPPAAAGCNGFRVEQITTSTSGTAARPIGQHTIHATSPLTALVDFLSKPALPGVTDPPALPPDLDYLPDGAYIDAALAYVASYPFERRGYNAPRIREPEPYDASKHQLNFVRSQIINRRWALEEVASQMQTLLQRITSCTRTVSDSTPMNTGLPRKPHVVEKAFGLIEALAGIKTNGWDSEADRVENAFLTRPSI</sequence>
<proteinExistence type="predicted"/>
<dbReference type="Proteomes" id="UP001222325">
    <property type="component" value="Unassembled WGS sequence"/>
</dbReference>
<dbReference type="EMBL" id="JARJCN010000001">
    <property type="protein sequence ID" value="KAJ7104444.1"/>
    <property type="molecule type" value="Genomic_DNA"/>
</dbReference>
<organism evidence="1 2">
    <name type="scientific">Mycena belliarum</name>
    <dbReference type="NCBI Taxonomy" id="1033014"/>
    <lineage>
        <taxon>Eukaryota</taxon>
        <taxon>Fungi</taxon>
        <taxon>Dikarya</taxon>
        <taxon>Basidiomycota</taxon>
        <taxon>Agaricomycotina</taxon>
        <taxon>Agaricomycetes</taxon>
        <taxon>Agaricomycetidae</taxon>
        <taxon>Agaricales</taxon>
        <taxon>Marasmiineae</taxon>
        <taxon>Mycenaceae</taxon>
        <taxon>Mycena</taxon>
    </lineage>
</organism>
<evidence type="ECO:0000313" key="2">
    <source>
        <dbReference type="Proteomes" id="UP001222325"/>
    </source>
</evidence>
<evidence type="ECO:0000313" key="1">
    <source>
        <dbReference type="EMBL" id="KAJ7104444.1"/>
    </source>
</evidence>
<reference evidence="1" key="1">
    <citation type="submission" date="2023-03" db="EMBL/GenBank/DDBJ databases">
        <title>Massive genome expansion in bonnet fungi (Mycena s.s.) driven by repeated elements and novel gene families across ecological guilds.</title>
        <authorList>
            <consortium name="Lawrence Berkeley National Laboratory"/>
            <person name="Harder C.B."/>
            <person name="Miyauchi S."/>
            <person name="Viragh M."/>
            <person name="Kuo A."/>
            <person name="Thoen E."/>
            <person name="Andreopoulos B."/>
            <person name="Lu D."/>
            <person name="Skrede I."/>
            <person name="Drula E."/>
            <person name="Henrissat B."/>
            <person name="Morin E."/>
            <person name="Kohler A."/>
            <person name="Barry K."/>
            <person name="LaButti K."/>
            <person name="Morin E."/>
            <person name="Salamov A."/>
            <person name="Lipzen A."/>
            <person name="Mereny Z."/>
            <person name="Hegedus B."/>
            <person name="Baldrian P."/>
            <person name="Stursova M."/>
            <person name="Weitz H."/>
            <person name="Taylor A."/>
            <person name="Grigoriev I.V."/>
            <person name="Nagy L.G."/>
            <person name="Martin F."/>
            <person name="Kauserud H."/>
        </authorList>
    </citation>
    <scope>NUCLEOTIDE SEQUENCE</scope>
    <source>
        <strain evidence="1">CBHHK173m</strain>
    </source>
</reference>